<evidence type="ECO:0000259" key="1">
    <source>
        <dbReference type="Pfam" id="PF26136"/>
    </source>
</evidence>
<name>A0A542EBP8_9MICO</name>
<dbReference type="RefSeq" id="WP_141927082.1">
    <property type="nucleotide sequence ID" value="NZ_BAABCI010000004.1"/>
</dbReference>
<dbReference type="Proteomes" id="UP000320806">
    <property type="component" value="Unassembled WGS sequence"/>
</dbReference>
<dbReference type="InterPro" id="IPR058711">
    <property type="entry name" value="SCO6045-like_C"/>
</dbReference>
<evidence type="ECO:0000313" key="3">
    <source>
        <dbReference type="Proteomes" id="UP000320806"/>
    </source>
</evidence>
<dbReference type="Pfam" id="PF26136">
    <property type="entry name" value="SCO6045_C"/>
    <property type="match status" value="1"/>
</dbReference>
<proteinExistence type="predicted"/>
<sequence>MSARDELAARQSGVVGELLRGRTPEGFDELRSRHTGRILAMKRVDGMTHVRPEIALLPRWRDRAIAFVLATPAGSCAHWDAEMFVEWVRDRPAADDGDWVVLDDLRAGRRRIATVEMATRRHLVWSRRGRLHALPALPN</sequence>
<evidence type="ECO:0000313" key="2">
    <source>
        <dbReference type="EMBL" id="TQJ12758.1"/>
    </source>
</evidence>
<comment type="caution">
    <text evidence="2">The sequence shown here is derived from an EMBL/GenBank/DDBJ whole genome shotgun (WGS) entry which is preliminary data.</text>
</comment>
<feature type="domain" description="SCO6045-like C-terminal" evidence="1">
    <location>
        <begin position="8"/>
        <end position="89"/>
    </location>
</feature>
<dbReference type="OrthoDB" id="3779642at2"/>
<keyword evidence="3" id="KW-1185">Reference proteome</keyword>
<organism evidence="2 3">
    <name type="scientific">Yimella lutea</name>
    <dbReference type="NCBI Taxonomy" id="587872"/>
    <lineage>
        <taxon>Bacteria</taxon>
        <taxon>Bacillati</taxon>
        <taxon>Actinomycetota</taxon>
        <taxon>Actinomycetes</taxon>
        <taxon>Micrococcales</taxon>
        <taxon>Dermacoccaceae</taxon>
        <taxon>Yimella</taxon>
    </lineage>
</organism>
<dbReference type="AlphaFoldDB" id="A0A542EBP8"/>
<reference evidence="2 3" key="1">
    <citation type="submission" date="2019-06" db="EMBL/GenBank/DDBJ databases">
        <title>Sequencing the genomes of 1000 actinobacteria strains.</title>
        <authorList>
            <person name="Klenk H.-P."/>
        </authorList>
    </citation>
    <scope>NUCLEOTIDE SEQUENCE [LARGE SCALE GENOMIC DNA]</scope>
    <source>
        <strain evidence="2 3">DSM 19828</strain>
    </source>
</reference>
<protein>
    <recommendedName>
        <fullName evidence="1">SCO6045-like C-terminal domain-containing protein</fullName>
    </recommendedName>
</protein>
<accession>A0A542EBP8</accession>
<dbReference type="EMBL" id="VFMO01000001">
    <property type="protein sequence ID" value="TQJ12758.1"/>
    <property type="molecule type" value="Genomic_DNA"/>
</dbReference>
<gene>
    <name evidence="2" type="ORF">FB459_0122</name>
</gene>